<keyword evidence="5" id="KW-1185">Reference proteome</keyword>
<dbReference type="Gene3D" id="3.55.50.30">
    <property type="match status" value="1"/>
</dbReference>
<sequence>MASKQDKDLLRRYIADQCSDTEREQAEAFLATPEGIALMQELIDDTTLPETTELPAETESERALQHRVWSRLQQTVDYDQSQSARVIPFRRYWSYAAAAALAGLGLFWFWQLANQTEKHVAFQQVVAPAGQRAHVKLPDGTQVWLNAQSRLRYASTFGQTAQRVVELEGEGYFDVAHDKQHPFIVRSGTISTRVLGTQFNVRAYAEDPDIEVAVLTGKVRVTDAQRDSVSLLPNQKSHYNRQTHTLHQQTITNANDYRAWTSDQLVLDNLTIAETARLLNRRFAVQIQVPQEKLRHCQITTRFKKPSLPDVLTVLCSYLNATYQQRGSTIIITGKGC</sequence>
<dbReference type="PANTHER" id="PTHR30273:SF2">
    <property type="entry name" value="PROTEIN FECR"/>
    <property type="match status" value="1"/>
</dbReference>
<keyword evidence="1" id="KW-0472">Membrane</keyword>
<dbReference type="FunFam" id="2.60.120.1440:FF:000001">
    <property type="entry name" value="Putative anti-sigma factor"/>
    <property type="match status" value="1"/>
</dbReference>
<dbReference type="InterPro" id="IPR032508">
    <property type="entry name" value="FecR_C"/>
</dbReference>
<dbReference type="RefSeq" id="WP_163953039.1">
    <property type="nucleotide sequence ID" value="NZ_JAAFZH010000011.1"/>
</dbReference>
<dbReference type="GO" id="GO:0016989">
    <property type="term" value="F:sigma factor antagonist activity"/>
    <property type="evidence" value="ECO:0007669"/>
    <property type="project" value="TreeGrafter"/>
</dbReference>
<evidence type="ECO:0000313" key="5">
    <source>
        <dbReference type="Proteomes" id="UP000474175"/>
    </source>
</evidence>
<dbReference type="Pfam" id="PF16344">
    <property type="entry name" value="FecR_C"/>
    <property type="match status" value="1"/>
</dbReference>
<feature type="domain" description="Protein FecR C-terminal" evidence="3">
    <location>
        <begin position="265"/>
        <end position="332"/>
    </location>
</feature>
<keyword evidence="1" id="KW-1133">Transmembrane helix</keyword>
<evidence type="ECO:0000259" key="3">
    <source>
        <dbReference type="Pfam" id="PF16344"/>
    </source>
</evidence>
<dbReference type="Gene3D" id="2.60.120.1440">
    <property type="match status" value="1"/>
</dbReference>
<evidence type="ECO:0000313" key="4">
    <source>
        <dbReference type="EMBL" id="NDU97524.1"/>
    </source>
</evidence>
<dbReference type="Proteomes" id="UP000474175">
    <property type="component" value="Unassembled WGS sequence"/>
</dbReference>
<accession>A0A6L9LAG7</accession>
<dbReference type="PIRSF" id="PIRSF018266">
    <property type="entry name" value="FecR"/>
    <property type="match status" value="1"/>
</dbReference>
<feature type="transmembrane region" description="Helical" evidence="1">
    <location>
        <begin position="92"/>
        <end position="110"/>
    </location>
</feature>
<feature type="domain" description="FecR protein" evidence="2">
    <location>
        <begin position="125"/>
        <end position="220"/>
    </location>
</feature>
<dbReference type="Pfam" id="PF04773">
    <property type="entry name" value="FecR"/>
    <property type="match status" value="1"/>
</dbReference>
<dbReference type="AlphaFoldDB" id="A0A6L9LAG7"/>
<comment type="caution">
    <text evidence="4">The sequence shown here is derived from an EMBL/GenBank/DDBJ whole genome shotgun (WGS) entry which is preliminary data.</text>
</comment>
<protein>
    <submittedName>
        <fullName evidence="4">DUF4974 domain-containing protein</fullName>
    </submittedName>
</protein>
<name>A0A6L9LAG7_9BACT</name>
<organism evidence="4 5">
    <name type="scientific">Spirosoma terrae</name>
    <dbReference type="NCBI Taxonomy" id="1968276"/>
    <lineage>
        <taxon>Bacteria</taxon>
        <taxon>Pseudomonadati</taxon>
        <taxon>Bacteroidota</taxon>
        <taxon>Cytophagia</taxon>
        <taxon>Cytophagales</taxon>
        <taxon>Cytophagaceae</taxon>
        <taxon>Spirosoma</taxon>
    </lineage>
</organism>
<dbReference type="EMBL" id="JAAFZH010000011">
    <property type="protein sequence ID" value="NDU97524.1"/>
    <property type="molecule type" value="Genomic_DNA"/>
</dbReference>
<proteinExistence type="predicted"/>
<dbReference type="PANTHER" id="PTHR30273">
    <property type="entry name" value="PERIPLASMIC SIGNAL SENSOR AND SIGMA FACTOR ACTIVATOR FECR-RELATED"/>
    <property type="match status" value="1"/>
</dbReference>
<reference evidence="4 5" key="1">
    <citation type="submission" date="2020-02" db="EMBL/GenBank/DDBJ databases">
        <title>Draft genome sequence of two Spirosoma agri KCTC 52727 and Spirosoma terrae KCTC 52035.</title>
        <authorList>
            <person name="Rojas J."/>
            <person name="Ambika Manirajan B."/>
            <person name="Suarez C."/>
            <person name="Ratering S."/>
            <person name="Schnell S."/>
        </authorList>
    </citation>
    <scope>NUCLEOTIDE SEQUENCE [LARGE SCALE GENOMIC DNA]</scope>
    <source>
        <strain evidence="4 5">KCTC 52035</strain>
    </source>
</reference>
<gene>
    <name evidence="4" type="ORF">GK108_21755</name>
</gene>
<keyword evidence="1" id="KW-0812">Transmembrane</keyword>
<evidence type="ECO:0000256" key="1">
    <source>
        <dbReference type="SAM" id="Phobius"/>
    </source>
</evidence>
<evidence type="ECO:0000259" key="2">
    <source>
        <dbReference type="Pfam" id="PF04773"/>
    </source>
</evidence>
<dbReference type="InterPro" id="IPR006860">
    <property type="entry name" value="FecR"/>
</dbReference>
<dbReference type="InterPro" id="IPR012373">
    <property type="entry name" value="Ferrdict_sens_TM"/>
</dbReference>